<name>A0A4C1XEM0_EUMVA</name>
<dbReference type="EMBL" id="BGZK01000798">
    <property type="protein sequence ID" value="GBP60884.1"/>
    <property type="molecule type" value="Genomic_DNA"/>
</dbReference>
<evidence type="ECO:0000313" key="1">
    <source>
        <dbReference type="EMBL" id="GBP60884.1"/>
    </source>
</evidence>
<keyword evidence="2" id="KW-1185">Reference proteome</keyword>
<reference evidence="1 2" key="1">
    <citation type="journal article" date="2019" name="Commun. Biol.">
        <title>The bagworm genome reveals a unique fibroin gene that provides high tensile strength.</title>
        <authorList>
            <person name="Kono N."/>
            <person name="Nakamura H."/>
            <person name="Ohtoshi R."/>
            <person name="Tomita M."/>
            <person name="Numata K."/>
            <person name="Arakawa K."/>
        </authorList>
    </citation>
    <scope>NUCLEOTIDE SEQUENCE [LARGE SCALE GENOMIC DNA]</scope>
</reference>
<protein>
    <submittedName>
        <fullName evidence="1">Uncharacterized protein</fullName>
    </submittedName>
</protein>
<sequence length="193" mass="22060">MLDYLTQAQSETKRVRQVHAADVQRIFVLESGPFVQFTDWDLVFLLEVQQRQGRDPQTLDVSRLSVHSEQRQLSHGYNKVNRHPVNTLEISISFRFQLRAILGYLQLTVARDLHRVVDSRKRKRPSHVEPETFSSWWPLENFSSSAVIRSTRNIDSISDAVLTPSGRCRGRAAPHSVNPITESALSAVKTIKT</sequence>
<dbReference type="AlphaFoldDB" id="A0A4C1XEM0"/>
<accession>A0A4C1XEM0</accession>
<comment type="caution">
    <text evidence="1">The sequence shown here is derived from an EMBL/GenBank/DDBJ whole genome shotgun (WGS) entry which is preliminary data.</text>
</comment>
<evidence type="ECO:0000313" key="2">
    <source>
        <dbReference type="Proteomes" id="UP000299102"/>
    </source>
</evidence>
<gene>
    <name evidence="1" type="ORF">EVAR_26783_1</name>
</gene>
<organism evidence="1 2">
    <name type="scientific">Eumeta variegata</name>
    <name type="common">Bagworm moth</name>
    <name type="synonym">Eumeta japonica</name>
    <dbReference type="NCBI Taxonomy" id="151549"/>
    <lineage>
        <taxon>Eukaryota</taxon>
        <taxon>Metazoa</taxon>
        <taxon>Ecdysozoa</taxon>
        <taxon>Arthropoda</taxon>
        <taxon>Hexapoda</taxon>
        <taxon>Insecta</taxon>
        <taxon>Pterygota</taxon>
        <taxon>Neoptera</taxon>
        <taxon>Endopterygota</taxon>
        <taxon>Lepidoptera</taxon>
        <taxon>Glossata</taxon>
        <taxon>Ditrysia</taxon>
        <taxon>Tineoidea</taxon>
        <taxon>Psychidae</taxon>
        <taxon>Oiketicinae</taxon>
        <taxon>Eumeta</taxon>
    </lineage>
</organism>
<dbReference type="Proteomes" id="UP000299102">
    <property type="component" value="Unassembled WGS sequence"/>
</dbReference>
<proteinExistence type="predicted"/>